<name>A0A1C6HGV4_9FIRM</name>
<evidence type="ECO:0000313" key="1">
    <source>
        <dbReference type="EMBL" id="SCJ56816.1"/>
    </source>
</evidence>
<sequence length="163" mass="18265">MLIDLKRLFASEGEVVDIDYTLAAAQSDLTGTVPDPVEIHLKGVAQNRAQIVEIRFGAHFTVNSVCDRCLEPLTRVFDYQFTHVLTQEVIDGFEEDIIVDGDKLNLDRLALTDIQLEFPLKLLCCEDCKGLCPQCGANLNRESCNCDKDPIDPRLEALKELLQ</sequence>
<gene>
    <name evidence="1" type="ORF">SAMEA3545359_00849</name>
</gene>
<dbReference type="EMBL" id="FMHG01000001">
    <property type="protein sequence ID" value="SCJ56816.1"/>
    <property type="molecule type" value="Genomic_DNA"/>
</dbReference>
<dbReference type="AlphaFoldDB" id="A0A1C6HGV4"/>
<accession>A0A1C6HGV4</accession>
<reference evidence="1" key="1">
    <citation type="submission" date="2015-09" db="EMBL/GenBank/DDBJ databases">
        <authorList>
            <consortium name="Pathogen Informatics"/>
        </authorList>
    </citation>
    <scope>NUCLEOTIDE SEQUENCE</scope>
    <source>
        <strain evidence="1">2789STDY5834896</strain>
    </source>
</reference>
<protein>
    <submittedName>
        <fullName evidence="1">Uncharacterized ACR, COG1399</fullName>
    </submittedName>
</protein>
<dbReference type="Pfam" id="PF02620">
    <property type="entry name" value="YceD"/>
    <property type="match status" value="1"/>
</dbReference>
<dbReference type="InterPro" id="IPR003772">
    <property type="entry name" value="YceD"/>
</dbReference>
<organism evidence="1">
    <name type="scientific">uncultured Anaerotruncus sp</name>
    <dbReference type="NCBI Taxonomy" id="905011"/>
    <lineage>
        <taxon>Bacteria</taxon>
        <taxon>Bacillati</taxon>
        <taxon>Bacillota</taxon>
        <taxon>Clostridia</taxon>
        <taxon>Eubacteriales</taxon>
        <taxon>Oscillospiraceae</taxon>
        <taxon>Anaerotruncus</taxon>
        <taxon>environmental samples</taxon>
    </lineage>
</organism>
<proteinExistence type="predicted"/>